<keyword evidence="4" id="KW-0804">Transcription</keyword>
<dbReference type="SMART" id="SM00448">
    <property type="entry name" value="REC"/>
    <property type="match status" value="1"/>
</dbReference>
<dbReference type="GO" id="GO:0005829">
    <property type="term" value="C:cytosol"/>
    <property type="evidence" value="ECO:0007669"/>
    <property type="project" value="TreeGrafter"/>
</dbReference>
<dbReference type="InterPro" id="IPR039420">
    <property type="entry name" value="WalR-like"/>
</dbReference>
<dbReference type="SUPFAM" id="SSF52172">
    <property type="entry name" value="CheY-like"/>
    <property type="match status" value="1"/>
</dbReference>
<dbReference type="GO" id="GO:0000976">
    <property type="term" value="F:transcription cis-regulatory region binding"/>
    <property type="evidence" value="ECO:0007669"/>
    <property type="project" value="TreeGrafter"/>
</dbReference>
<dbReference type="OrthoDB" id="1655504at2"/>
<dbReference type="Proteomes" id="UP000184394">
    <property type="component" value="Unassembled WGS sequence"/>
</dbReference>
<dbReference type="Gene3D" id="6.10.250.690">
    <property type="match status" value="1"/>
</dbReference>
<dbReference type="InterPro" id="IPR011006">
    <property type="entry name" value="CheY-like_superfamily"/>
</dbReference>
<dbReference type="GO" id="GO:0032993">
    <property type="term" value="C:protein-DNA complex"/>
    <property type="evidence" value="ECO:0007669"/>
    <property type="project" value="TreeGrafter"/>
</dbReference>
<comment type="function">
    <text evidence="5">May play the central regulatory role in sporulation. It may be an element of the effector pathway responsible for the activation of sporulation genes in response to nutritional stress. Spo0A may act in concert with spo0H (a sigma factor) to control the expression of some genes that are critical to the sporulation process.</text>
</comment>
<keyword evidence="3 7" id="KW-0238">DNA-binding</keyword>
<feature type="domain" description="Response regulatory" evidence="8">
    <location>
        <begin position="3"/>
        <end position="113"/>
    </location>
</feature>
<keyword evidence="6" id="KW-0597">Phosphoprotein</keyword>
<dbReference type="SMART" id="SM00862">
    <property type="entry name" value="Trans_reg_C"/>
    <property type="match status" value="1"/>
</dbReference>
<proteinExistence type="predicted"/>
<evidence type="ECO:0000256" key="6">
    <source>
        <dbReference type="PROSITE-ProRule" id="PRU00169"/>
    </source>
</evidence>
<dbReference type="Gene3D" id="1.10.10.10">
    <property type="entry name" value="Winged helix-like DNA-binding domain superfamily/Winged helix DNA-binding domain"/>
    <property type="match status" value="1"/>
</dbReference>
<dbReference type="CDD" id="cd00383">
    <property type="entry name" value="trans_reg_C"/>
    <property type="match status" value="1"/>
</dbReference>
<protein>
    <recommendedName>
        <fullName evidence="1">Stage 0 sporulation protein A homolog</fullName>
    </recommendedName>
</protein>
<dbReference type="GO" id="GO:0000156">
    <property type="term" value="F:phosphorelay response regulator activity"/>
    <property type="evidence" value="ECO:0007669"/>
    <property type="project" value="TreeGrafter"/>
</dbReference>
<feature type="DNA-binding region" description="OmpR/PhoB-type" evidence="7">
    <location>
        <begin position="121"/>
        <end position="219"/>
    </location>
</feature>
<dbReference type="InterPro" id="IPR001789">
    <property type="entry name" value="Sig_transdc_resp-reg_receiver"/>
</dbReference>
<dbReference type="Pfam" id="PF00486">
    <property type="entry name" value="Trans_reg_C"/>
    <property type="match status" value="1"/>
</dbReference>
<organism evidence="10 11">
    <name type="scientific">Ruminococcus flavefaciens</name>
    <dbReference type="NCBI Taxonomy" id="1265"/>
    <lineage>
        <taxon>Bacteria</taxon>
        <taxon>Bacillati</taxon>
        <taxon>Bacillota</taxon>
        <taxon>Clostridia</taxon>
        <taxon>Eubacteriales</taxon>
        <taxon>Oscillospiraceae</taxon>
        <taxon>Ruminococcus</taxon>
    </lineage>
</organism>
<evidence type="ECO:0000256" key="7">
    <source>
        <dbReference type="PROSITE-ProRule" id="PRU01091"/>
    </source>
</evidence>
<dbReference type="GO" id="GO:0006355">
    <property type="term" value="P:regulation of DNA-templated transcription"/>
    <property type="evidence" value="ECO:0007669"/>
    <property type="project" value="InterPro"/>
</dbReference>
<dbReference type="PANTHER" id="PTHR48111:SF2">
    <property type="entry name" value="RESPONSE REGULATOR SAER"/>
    <property type="match status" value="1"/>
</dbReference>
<evidence type="ECO:0000259" key="8">
    <source>
        <dbReference type="PROSITE" id="PS50110"/>
    </source>
</evidence>
<keyword evidence="2" id="KW-0805">Transcription regulation</keyword>
<evidence type="ECO:0000256" key="4">
    <source>
        <dbReference type="ARBA" id="ARBA00023163"/>
    </source>
</evidence>
<dbReference type="EMBL" id="FRCT01000005">
    <property type="protein sequence ID" value="SHM50045.1"/>
    <property type="molecule type" value="Genomic_DNA"/>
</dbReference>
<dbReference type="InterPro" id="IPR036388">
    <property type="entry name" value="WH-like_DNA-bd_sf"/>
</dbReference>
<name>A0A1M7JAK2_RUMFL</name>
<evidence type="ECO:0000256" key="3">
    <source>
        <dbReference type="ARBA" id="ARBA00023125"/>
    </source>
</evidence>
<evidence type="ECO:0000256" key="5">
    <source>
        <dbReference type="ARBA" id="ARBA00024867"/>
    </source>
</evidence>
<feature type="domain" description="OmpR/PhoB-type" evidence="9">
    <location>
        <begin position="121"/>
        <end position="219"/>
    </location>
</feature>
<dbReference type="AlphaFoldDB" id="A0A1M7JAK2"/>
<accession>A0A1M7JAK2</accession>
<dbReference type="Pfam" id="PF00072">
    <property type="entry name" value="Response_reg"/>
    <property type="match status" value="1"/>
</dbReference>
<gene>
    <name evidence="10" type="ORF">SAMN04487860_105234</name>
</gene>
<dbReference type="RefSeq" id="WP_072950330.1">
    <property type="nucleotide sequence ID" value="NZ_FRCT01000005.1"/>
</dbReference>
<evidence type="ECO:0000313" key="11">
    <source>
        <dbReference type="Proteomes" id="UP000184394"/>
    </source>
</evidence>
<evidence type="ECO:0000259" key="9">
    <source>
        <dbReference type="PROSITE" id="PS51755"/>
    </source>
</evidence>
<dbReference type="CDD" id="cd17574">
    <property type="entry name" value="REC_OmpR"/>
    <property type="match status" value="1"/>
</dbReference>
<evidence type="ECO:0000313" key="10">
    <source>
        <dbReference type="EMBL" id="SHM50045.1"/>
    </source>
</evidence>
<dbReference type="PANTHER" id="PTHR48111">
    <property type="entry name" value="REGULATOR OF RPOS"/>
    <property type="match status" value="1"/>
</dbReference>
<dbReference type="Gene3D" id="3.40.50.2300">
    <property type="match status" value="1"/>
</dbReference>
<dbReference type="InterPro" id="IPR001867">
    <property type="entry name" value="OmpR/PhoB-type_DNA-bd"/>
</dbReference>
<sequence>MAEIMIIDDDTHISDMLCEALQVEGYAVSRAYSGTEALMLLSVRKPDLILLDLMLPGLSGEELIHRINDIPVIVISAKTATSDKVGLLLKGAADYITKPFDIDELLARITVQLRKSKSVSEGVIKCGELQLYTDSHTVKYSDKDIKLTRTEYAILKLLMQNEGQVVAKLTILDKISDDTPDCTEDSLKIHVHNLRRKLKAVSDTDYISAVWGIGFMLKY</sequence>
<dbReference type="PROSITE" id="PS51755">
    <property type="entry name" value="OMPR_PHOB"/>
    <property type="match status" value="1"/>
</dbReference>
<evidence type="ECO:0000256" key="1">
    <source>
        <dbReference type="ARBA" id="ARBA00018672"/>
    </source>
</evidence>
<reference evidence="10 11" key="1">
    <citation type="submission" date="2016-11" db="EMBL/GenBank/DDBJ databases">
        <authorList>
            <person name="Jaros S."/>
            <person name="Januszkiewicz K."/>
            <person name="Wedrychowicz H."/>
        </authorList>
    </citation>
    <scope>NUCLEOTIDE SEQUENCE [LARGE SCALE GENOMIC DNA]</scope>
    <source>
        <strain evidence="10 11">Y1</strain>
    </source>
</reference>
<feature type="modified residue" description="4-aspartylphosphate" evidence="6">
    <location>
        <position position="52"/>
    </location>
</feature>
<dbReference type="PROSITE" id="PS50110">
    <property type="entry name" value="RESPONSE_REGULATORY"/>
    <property type="match status" value="1"/>
</dbReference>
<evidence type="ECO:0000256" key="2">
    <source>
        <dbReference type="ARBA" id="ARBA00023015"/>
    </source>
</evidence>